<organism evidence="2 3">
    <name type="scientific">Nocardioides aromaticivorans</name>
    <dbReference type="NCBI Taxonomy" id="200618"/>
    <lineage>
        <taxon>Bacteria</taxon>
        <taxon>Bacillati</taxon>
        <taxon>Actinomycetota</taxon>
        <taxon>Actinomycetes</taxon>
        <taxon>Propionibacteriales</taxon>
        <taxon>Nocardioidaceae</taxon>
        <taxon>Nocardioides</taxon>
    </lineage>
</organism>
<dbReference type="Pfam" id="PF12697">
    <property type="entry name" value="Abhydrolase_6"/>
    <property type="match status" value="1"/>
</dbReference>
<gene>
    <name evidence="2" type="ORF">CFH99_24320</name>
</gene>
<protein>
    <submittedName>
        <fullName evidence="2">Epoxide hydrolase</fullName>
    </submittedName>
</protein>
<evidence type="ECO:0000259" key="1">
    <source>
        <dbReference type="Pfam" id="PF12697"/>
    </source>
</evidence>
<feature type="domain" description="AB hydrolase-1" evidence="1">
    <location>
        <begin position="37"/>
        <end position="282"/>
    </location>
</feature>
<reference evidence="2 3" key="1">
    <citation type="submission" date="2017-06" db="EMBL/GenBank/DDBJ databases">
        <title>Complete Genome Sequence of the Soil Carbazole-Degrading Bacterium Nocardioides aromaticivorans IC177.</title>
        <authorList>
            <person name="Vejarano F."/>
            <person name="Suzuki-Minakuchi C."/>
            <person name="Ohtsubo Y."/>
            <person name="Tsuda M."/>
            <person name="Okada K."/>
            <person name="Nojiri H."/>
        </authorList>
    </citation>
    <scope>NUCLEOTIDE SEQUENCE [LARGE SCALE GENOMIC DNA]</scope>
    <source>
        <strain evidence="2 3">IC177</strain>
    </source>
</reference>
<dbReference type="InterPro" id="IPR029058">
    <property type="entry name" value="AB_hydrolase_fold"/>
</dbReference>
<dbReference type="InterPro" id="IPR000073">
    <property type="entry name" value="AB_hydrolase_1"/>
</dbReference>
<dbReference type="PRINTS" id="PR00412">
    <property type="entry name" value="EPOXHYDRLASE"/>
</dbReference>
<keyword evidence="2" id="KW-0378">Hydrolase</keyword>
<keyword evidence="3" id="KW-1185">Reference proteome</keyword>
<dbReference type="InterPro" id="IPR050266">
    <property type="entry name" value="AB_hydrolase_sf"/>
</dbReference>
<name>A0ABX7PSK7_9ACTN</name>
<dbReference type="PANTHER" id="PTHR43798:SF33">
    <property type="entry name" value="HYDROLASE, PUTATIVE (AFU_ORTHOLOGUE AFUA_2G14860)-RELATED"/>
    <property type="match status" value="1"/>
</dbReference>
<dbReference type="RefSeq" id="WP_207007602.1">
    <property type="nucleotide sequence ID" value="NZ_CP022295.1"/>
</dbReference>
<evidence type="ECO:0000313" key="3">
    <source>
        <dbReference type="Proteomes" id="UP000662818"/>
    </source>
</evidence>
<accession>A0ABX7PSK7</accession>
<proteinExistence type="predicted"/>
<dbReference type="GO" id="GO:0016787">
    <property type="term" value="F:hydrolase activity"/>
    <property type="evidence" value="ECO:0007669"/>
    <property type="project" value="UniProtKB-KW"/>
</dbReference>
<evidence type="ECO:0000313" key="2">
    <source>
        <dbReference type="EMBL" id="QSR28752.1"/>
    </source>
</evidence>
<dbReference type="SUPFAM" id="SSF53474">
    <property type="entry name" value="alpha/beta-Hydrolases"/>
    <property type="match status" value="1"/>
</dbReference>
<dbReference type="EMBL" id="CP022295">
    <property type="protein sequence ID" value="QSR28752.1"/>
    <property type="molecule type" value="Genomic_DNA"/>
</dbReference>
<sequence>MTIDEWWESGERVTLSFGGAERSVFVQRLGGGDPMTLVHGFPSSSHDWALVVPALAEGHALLLPDLLGFGASDKPADHTYSIHEQADLVEALWAAEGITRTRLVAHDYGVSVAQELLARRADGALGVDLVRVDFLNGGLYPDIHRPEPVQTALLDPVQGPQISAIINEELITGALAPTFATEADLAAHAGDIWRSLERYDGHRNAHLLIRYISDRQQHAERWTSVLERTDVPLRFVWGMLDPISGAHMAERIRERLPDAPLVALEDVAHWPPLEAPDRVAAALLA</sequence>
<dbReference type="InterPro" id="IPR000639">
    <property type="entry name" value="Epox_hydrolase-like"/>
</dbReference>
<dbReference type="Gene3D" id="3.40.50.1820">
    <property type="entry name" value="alpha/beta hydrolase"/>
    <property type="match status" value="1"/>
</dbReference>
<dbReference type="PANTHER" id="PTHR43798">
    <property type="entry name" value="MONOACYLGLYCEROL LIPASE"/>
    <property type="match status" value="1"/>
</dbReference>
<dbReference type="Proteomes" id="UP000662818">
    <property type="component" value="Chromosome"/>
</dbReference>